<feature type="transmembrane region" description="Helical" evidence="1">
    <location>
        <begin position="91"/>
        <end position="115"/>
    </location>
</feature>
<organism evidence="2 3">
    <name type="scientific">Trichonephila clavata</name>
    <name type="common">Joro spider</name>
    <name type="synonym">Nephila clavata</name>
    <dbReference type="NCBI Taxonomy" id="2740835"/>
    <lineage>
        <taxon>Eukaryota</taxon>
        <taxon>Metazoa</taxon>
        <taxon>Ecdysozoa</taxon>
        <taxon>Arthropoda</taxon>
        <taxon>Chelicerata</taxon>
        <taxon>Arachnida</taxon>
        <taxon>Araneae</taxon>
        <taxon>Araneomorphae</taxon>
        <taxon>Entelegynae</taxon>
        <taxon>Araneoidea</taxon>
        <taxon>Nephilidae</taxon>
        <taxon>Trichonephila</taxon>
    </lineage>
</organism>
<keyword evidence="1" id="KW-0812">Transmembrane</keyword>
<dbReference type="AlphaFoldDB" id="A0A8X6IKX7"/>
<reference evidence="2" key="1">
    <citation type="submission" date="2020-07" db="EMBL/GenBank/DDBJ databases">
        <title>Multicomponent nature underlies the extraordinary mechanical properties of spider dragline silk.</title>
        <authorList>
            <person name="Kono N."/>
            <person name="Nakamura H."/>
            <person name="Mori M."/>
            <person name="Yoshida Y."/>
            <person name="Ohtoshi R."/>
            <person name="Malay A.D."/>
            <person name="Moran D.A.P."/>
            <person name="Tomita M."/>
            <person name="Numata K."/>
            <person name="Arakawa K."/>
        </authorList>
    </citation>
    <scope>NUCLEOTIDE SEQUENCE</scope>
</reference>
<comment type="caution">
    <text evidence="2">The sequence shown here is derived from an EMBL/GenBank/DDBJ whole genome shotgun (WGS) entry which is preliminary data.</text>
</comment>
<keyword evidence="1" id="KW-1133">Transmembrane helix</keyword>
<accession>A0A8X6IKX7</accession>
<dbReference type="EMBL" id="BMAO01026051">
    <property type="protein sequence ID" value="GFR06720.1"/>
    <property type="molecule type" value="Genomic_DNA"/>
</dbReference>
<evidence type="ECO:0000313" key="3">
    <source>
        <dbReference type="Proteomes" id="UP000887116"/>
    </source>
</evidence>
<name>A0A8X6IKX7_TRICU</name>
<proteinExistence type="predicted"/>
<dbReference type="OrthoDB" id="6435919at2759"/>
<feature type="non-terminal residue" evidence="2">
    <location>
        <position position="174"/>
    </location>
</feature>
<keyword evidence="1" id="KW-0472">Membrane</keyword>
<evidence type="ECO:0000313" key="2">
    <source>
        <dbReference type="EMBL" id="GFR06720.1"/>
    </source>
</evidence>
<keyword evidence="3" id="KW-1185">Reference proteome</keyword>
<protein>
    <submittedName>
        <fullName evidence="2">Cadherin-23</fullName>
    </submittedName>
</protein>
<sequence length="174" mass="19863">SLKLAVAQPISLNIYDTNFYARNDGSLDFESTSSCFQLLENDVIIEPKKVMKILNRAKSPIVRELYSNYSVVAIENCASSREAYKMLWSEIAVLFIAALMAFVSFILCVLICTMYSNYTKKLKRMSYFHSVYLTENGGHPPILSPAEQQRIYEWQEMNAPLADAASFRSYPTLR</sequence>
<gene>
    <name evidence="2" type="primary">X975_07003</name>
    <name evidence="2" type="ORF">TNCT_631251</name>
</gene>
<dbReference type="Proteomes" id="UP000887116">
    <property type="component" value="Unassembled WGS sequence"/>
</dbReference>
<evidence type="ECO:0000256" key="1">
    <source>
        <dbReference type="SAM" id="Phobius"/>
    </source>
</evidence>